<feature type="transmembrane region" description="Helical" evidence="1">
    <location>
        <begin position="68"/>
        <end position="87"/>
    </location>
</feature>
<keyword evidence="1" id="KW-0812">Transmembrane</keyword>
<evidence type="ECO:0000313" key="3">
    <source>
        <dbReference type="Proteomes" id="UP000634229"/>
    </source>
</evidence>
<gene>
    <name evidence="2" type="ORF">JK363_06545</name>
</gene>
<sequence length="275" mass="28323">MASSVARAGADLRMLRAAVFTAVCVVLSAAGHVFASCATVPLWTVGVGAATLFSVAVPLAGRERSLPGIAAVLAVGQLVLHTVFGLGQQQAAAALRADGHEGRVIGLAAHLLCAPVPGRMDAATAHRIVERAGIDPASVRDVHAAHTMHSAPLAAVPGAEHGPALDSLLPSLPMVLGHLLAAVAMGWLLRRGEVAVWRAVRLSVDGVREVAEVTLVRGLRAALRMVRTLLAGLAGLPSAGPRRPRTAERDEGAVTALVLQHSVIRRGPPRHDLAA</sequence>
<feature type="transmembrane region" description="Helical" evidence="1">
    <location>
        <begin position="45"/>
        <end position="61"/>
    </location>
</feature>
<keyword evidence="1" id="KW-0472">Membrane</keyword>
<name>A0ABS1N8S6_9ACTN</name>
<evidence type="ECO:0008006" key="4">
    <source>
        <dbReference type="Google" id="ProtNLM"/>
    </source>
</evidence>
<organism evidence="2 3">
    <name type="scientific">Streptomyces coffeae</name>
    <dbReference type="NCBI Taxonomy" id="621382"/>
    <lineage>
        <taxon>Bacteria</taxon>
        <taxon>Bacillati</taxon>
        <taxon>Actinomycetota</taxon>
        <taxon>Actinomycetes</taxon>
        <taxon>Kitasatosporales</taxon>
        <taxon>Streptomycetaceae</taxon>
        <taxon>Streptomyces</taxon>
    </lineage>
</organism>
<accession>A0ABS1N8S6</accession>
<comment type="caution">
    <text evidence="2">The sequence shown here is derived from an EMBL/GenBank/DDBJ whole genome shotgun (WGS) entry which is preliminary data.</text>
</comment>
<keyword evidence="3" id="KW-1185">Reference proteome</keyword>
<protein>
    <recommendedName>
        <fullName evidence="4">Integral membrane protein</fullName>
    </recommendedName>
</protein>
<reference evidence="2 3" key="1">
    <citation type="submission" date="2021-01" db="EMBL/GenBank/DDBJ databases">
        <title>WGS of actinomycetes isolated from Thailand.</title>
        <authorList>
            <person name="Thawai C."/>
        </authorList>
    </citation>
    <scope>NUCLEOTIDE SEQUENCE [LARGE SCALE GENOMIC DNA]</scope>
    <source>
        <strain evidence="2 3">CA1R205</strain>
    </source>
</reference>
<feature type="transmembrane region" description="Helical" evidence="1">
    <location>
        <begin position="171"/>
        <end position="189"/>
    </location>
</feature>
<dbReference type="Proteomes" id="UP000634229">
    <property type="component" value="Unassembled WGS sequence"/>
</dbReference>
<evidence type="ECO:0000313" key="2">
    <source>
        <dbReference type="EMBL" id="MBL1096330.1"/>
    </source>
</evidence>
<dbReference type="EMBL" id="JAERRF010000003">
    <property type="protein sequence ID" value="MBL1096330.1"/>
    <property type="molecule type" value="Genomic_DNA"/>
</dbReference>
<evidence type="ECO:0000256" key="1">
    <source>
        <dbReference type="SAM" id="Phobius"/>
    </source>
</evidence>
<keyword evidence="1" id="KW-1133">Transmembrane helix</keyword>
<dbReference type="RefSeq" id="WP_201872373.1">
    <property type="nucleotide sequence ID" value="NZ_JAERRF010000003.1"/>
</dbReference>
<proteinExistence type="predicted"/>